<evidence type="ECO:0000256" key="5">
    <source>
        <dbReference type="ARBA" id="ARBA00022989"/>
    </source>
</evidence>
<dbReference type="Proteomes" id="UP000198290">
    <property type="component" value="Chromosome"/>
</dbReference>
<feature type="transmembrane region" description="Helical" evidence="7">
    <location>
        <begin position="20"/>
        <end position="39"/>
    </location>
</feature>
<dbReference type="InterPro" id="IPR011066">
    <property type="entry name" value="MscS_channel_C_sf"/>
</dbReference>
<dbReference type="InterPro" id="IPR011014">
    <property type="entry name" value="MscS_channel_TM-2"/>
</dbReference>
<dbReference type="InterPro" id="IPR010920">
    <property type="entry name" value="LSM_dom_sf"/>
</dbReference>
<keyword evidence="6 7" id="KW-0472">Membrane</keyword>
<keyword evidence="7" id="KW-0997">Cell inner membrane</keyword>
<dbReference type="Gene3D" id="1.10.287.1260">
    <property type="match status" value="1"/>
</dbReference>
<feature type="transmembrane region" description="Helical" evidence="7">
    <location>
        <begin position="59"/>
        <end position="81"/>
    </location>
</feature>
<dbReference type="Pfam" id="PF00924">
    <property type="entry name" value="MS_channel_2nd"/>
    <property type="match status" value="1"/>
</dbReference>
<organism evidence="9 10">
    <name type="scientific">Aquitalea magnusonii</name>
    <dbReference type="NCBI Taxonomy" id="332411"/>
    <lineage>
        <taxon>Bacteria</taxon>
        <taxon>Pseudomonadati</taxon>
        <taxon>Pseudomonadota</taxon>
        <taxon>Betaproteobacteria</taxon>
        <taxon>Neisseriales</taxon>
        <taxon>Chromobacteriaceae</taxon>
        <taxon>Aquitalea</taxon>
    </lineage>
</organism>
<keyword evidence="7" id="KW-0407">Ion channel</keyword>
<evidence type="ECO:0000256" key="4">
    <source>
        <dbReference type="ARBA" id="ARBA00022692"/>
    </source>
</evidence>
<feature type="domain" description="Mechanosensitive ion channel MscS" evidence="8">
    <location>
        <begin position="105"/>
        <end position="170"/>
    </location>
</feature>
<evidence type="ECO:0000259" key="8">
    <source>
        <dbReference type="Pfam" id="PF00924"/>
    </source>
</evidence>
<dbReference type="InterPro" id="IPR045275">
    <property type="entry name" value="MscS_archaea/bacteria_type"/>
</dbReference>
<dbReference type="GO" id="GO:0008381">
    <property type="term" value="F:mechanosensitive monoatomic ion channel activity"/>
    <property type="evidence" value="ECO:0007669"/>
    <property type="project" value="InterPro"/>
</dbReference>
<comment type="subunit">
    <text evidence="7">Homoheptamer.</text>
</comment>
<dbReference type="Gene3D" id="3.30.70.100">
    <property type="match status" value="1"/>
</dbReference>
<reference evidence="10" key="1">
    <citation type="journal article" date="2017" name="Biotechnol. Biofuels">
        <title>Evaluation of environmental bacterial communities as a factor affecting the growth of duckweed Lemna minor.</title>
        <authorList>
            <person name="Ishizawa H."/>
            <person name="Kuroda M."/>
            <person name="Morikawa M."/>
            <person name="Ike M."/>
        </authorList>
    </citation>
    <scope>NUCLEOTIDE SEQUENCE [LARGE SCALE GENOMIC DNA]</scope>
    <source>
        <strain evidence="10">H3</strain>
    </source>
</reference>
<evidence type="ECO:0000256" key="3">
    <source>
        <dbReference type="ARBA" id="ARBA00022475"/>
    </source>
</evidence>
<keyword evidence="5 7" id="KW-1133">Transmembrane helix</keyword>
<comment type="caution">
    <text evidence="7">Lacks conserved residue(s) required for the propagation of feature annotation.</text>
</comment>
<comment type="similarity">
    <text evidence="2 7">Belongs to the MscS (TC 1.A.23) family.</text>
</comment>
<dbReference type="STRING" id="332411.VI06_06430"/>
<dbReference type="PANTHER" id="PTHR30221:SF3">
    <property type="entry name" value="SMALL-CONDUCTANCE MECHANOSENSITIVE CHANNEL"/>
    <property type="match status" value="1"/>
</dbReference>
<evidence type="ECO:0000256" key="6">
    <source>
        <dbReference type="ARBA" id="ARBA00023136"/>
    </source>
</evidence>
<accession>A0A3G9GJG8</accession>
<dbReference type="InterPro" id="IPR006685">
    <property type="entry name" value="MscS_channel_2nd"/>
</dbReference>
<dbReference type="PANTHER" id="PTHR30221">
    <property type="entry name" value="SMALL-CONDUCTANCE MECHANOSENSITIVE CHANNEL"/>
    <property type="match status" value="1"/>
</dbReference>
<protein>
    <recommendedName>
        <fullName evidence="7">Small-conductance mechanosensitive channel</fullName>
    </recommendedName>
</protein>
<keyword evidence="7" id="KW-0813">Transport</keyword>
<feature type="transmembrane region" description="Helical" evidence="7">
    <location>
        <begin position="87"/>
        <end position="118"/>
    </location>
</feature>
<evidence type="ECO:0000313" key="9">
    <source>
        <dbReference type="EMBL" id="BBF87534.1"/>
    </source>
</evidence>
<dbReference type="Gene3D" id="2.30.30.60">
    <property type="match status" value="1"/>
</dbReference>
<keyword evidence="10" id="KW-1185">Reference proteome</keyword>
<dbReference type="GO" id="GO:0005886">
    <property type="term" value="C:plasma membrane"/>
    <property type="evidence" value="ECO:0007669"/>
    <property type="project" value="UniProtKB-SubCell"/>
</dbReference>
<gene>
    <name evidence="9" type="ORF">DLM_3955</name>
</gene>
<evidence type="ECO:0000256" key="2">
    <source>
        <dbReference type="ARBA" id="ARBA00008017"/>
    </source>
</evidence>
<keyword evidence="7" id="KW-0406">Ion transport</keyword>
<dbReference type="SUPFAM" id="SSF82689">
    <property type="entry name" value="Mechanosensitive channel protein MscS (YggB), C-terminal domain"/>
    <property type="match status" value="1"/>
</dbReference>
<dbReference type="AlphaFoldDB" id="A0A3G9GJG8"/>
<evidence type="ECO:0000313" key="10">
    <source>
        <dbReference type="Proteomes" id="UP000198290"/>
    </source>
</evidence>
<comment type="subcellular location">
    <subcellularLocation>
        <location evidence="7">Cell inner membrane</location>
        <topology evidence="7">Multi-pass membrane protein</topology>
    </subcellularLocation>
    <subcellularLocation>
        <location evidence="1">Cell membrane</location>
        <topology evidence="1">Multi-pass membrane protein</topology>
    </subcellularLocation>
</comment>
<dbReference type="SUPFAM" id="SSF50182">
    <property type="entry name" value="Sm-like ribonucleoproteins"/>
    <property type="match status" value="1"/>
</dbReference>
<reference evidence="9 10" key="2">
    <citation type="journal article" date="2017" name="Genome Announc.">
        <title>Draft genome sequence of Aquitalea magnusonii strain H3, a plant growth-promoting bacterium of duckweed Lemna minor.</title>
        <authorList>
            <person name="Ishizawa H."/>
            <person name="Kuroda M."/>
            <person name="Ike M."/>
        </authorList>
    </citation>
    <scope>NUCLEOTIDE SEQUENCE [LARGE SCALE GENOMIC DNA]</scope>
    <source>
        <strain evidence="9 10">H3</strain>
    </source>
</reference>
<dbReference type="EMBL" id="AP018823">
    <property type="protein sequence ID" value="BBF87534.1"/>
    <property type="molecule type" value="Genomic_DNA"/>
</dbReference>
<keyword evidence="4 7" id="KW-0812">Transmembrane</keyword>
<dbReference type="SUPFAM" id="SSF82861">
    <property type="entry name" value="Mechanosensitive channel protein MscS (YggB), transmembrane region"/>
    <property type="match status" value="1"/>
</dbReference>
<name>A0A3G9GJG8_9NEIS</name>
<sequence length="269" mass="29101">MIMTDINWTHWSDLAVQAGINIVSAIVLWVVGRWFIGLAGRLMEEQLVARKLDPTLRRYAHSFLSVSLTVVLVIAMLGFFGVQTASFAAIIGAAGVAIGLAWSGLLANFAAGIFLVVLRPFKVGDVVSVAGISGTVREVGLFSTIIDTPDNVMTLIGNNKIFSDNIQNFSANGYRRVDLKTQLAASADHVLAIQLLRDKIAAIPNVLAEPAITVDLLEFSPLGPVLAVRPCCQPAHYWQVYFDSNRLIRETLAAADFPAPEQAMVVRQG</sequence>
<evidence type="ECO:0000256" key="1">
    <source>
        <dbReference type="ARBA" id="ARBA00004651"/>
    </source>
</evidence>
<evidence type="ECO:0000256" key="7">
    <source>
        <dbReference type="RuleBase" id="RU369025"/>
    </source>
</evidence>
<proteinExistence type="inferred from homology"/>
<comment type="function">
    <text evidence="7">Mechanosensitive channel that participates in the regulation of osmotic pressure changes within the cell, opening in response to stretch forces in the membrane lipid bilayer, without the need for other proteins. Contributes to normal resistance to hypoosmotic shock. Forms an ion channel of 1.0 nanosiemens conductance with a slight preference for anions.</text>
</comment>
<keyword evidence="3" id="KW-1003">Cell membrane</keyword>
<dbReference type="InterPro" id="IPR023408">
    <property type="entry name" value="MscS_beta-dom_sf"/>
</dbReference>
<reference evidence="10" key="3">
    <citation type="journal article" date="2017" name="Plant Physiol. Biochem.">
        <title>Differential oxidative and antioxidative response of duckweed Lemna minor toward plant growth promoting/inhibiting bacteria.</title>
        <authorList>
            <person name="Ishizawa H."/>
            <person name="Kuroda M."/>
            <person name="Morikawa M."/>
            <person name="Ike M."/>
        </authorList>
    </citation>
    <scope>NUCLEOTIDE SEQUENCE [LARGE SCALE GENOMIC DNA]</scope>
    <source>
        <strain evidence="10">H3</strain>
    </source>
</reference>
<dbReference type="KEGG" id="amah:DLM_3955"/>